<dbReference type="OrthoDB" id="4943324at2"/>
<accession>A0A4R5U3C6</accession>
<evidence type="ECO:0008006" key="4">
    <source>
        <dbReference type="Google" id="ProtNLM"/>
    </source>
</evidence>
<evidence type="ECO:0000313" key="3">
    <source>
        <dbReference type="Proteomes" id="UP000295411"/>
    </source>
</evidence>
<feature type="signal peptide" evidence="1">
    <location>
        <begin position="1"/>
        <end position="28"/>
    </location>
</feature>
<reference evidence="2 3" key="1">
    <citation type="submission" date="2019-03" db="EMBL/GenBank/DDBJ databases">
        <title>Arthrobacter sp. nov., an bacterium isolated from biocrust in Mu Us Desert.</title>
        <authorList>
            <person name="Lixiong L."/>
        </authorList>
    </citation>
    <scope>NUCLEOTIDE SEQUENCE [LARGE SCALE GENOMIC DNA]</scope>
    <source>
        <strain evidence="2 3">SLN-3</strain>
    </source>
</reference>
<proteinExistence type="predicted"/>
<evidence type="ECO:0000256" key="1">
    <source>
        <dbReference type="SAM" id="SignalP"/>
    </source>
</evidence>
<sequence>MTVIRTSIKTLALTFVIGLFATASPAVAADGVLSVDSASLVARGAAVDVTYSLVCDADAEVFTSVRLAQRSGGGVATGIGSPSGGRVACTGEKQTITVWVLANSGPAFKRGVAAASVSQFSCLTPEEPCTISELNEEITITR</sequence>
<dbReference type="AlphaFoldDB" id="A0A4R5U3C6"/>
<dbReference type="EMBL" id="SMTK01000001">
    <property type="protein sequence ID" value="TDK28200.1"/>
    <property type="molecule type" value="Genomic_DNA"/>
</dbReference>
<comment type="caution">
    <text evidence="2">The sequence shown here is derived from an EMBL/GenBank/DDBJ whole genome shotgun (WGS) entry which is preliminary data.</text>
</comment>
<gene>
    <name evidence="2" type="ORF">E2F48_03710</name>
</gene>
<evidence type="ECO:0000313" key="2">
    <source>
        <dbReference type="EMBL" id="TDK28200.1"/>
    </source>
</evidence>
<name>A0A4R5U3C6_9MICC</name>
<organism evidence="2 3">
    <name type="scientific">Arthrobacter crusticola</name>
    <dbReference type="NCBI Taxonomy" id="2547960"/>
    <lineage>
        <taxon>Bacteria</taxon>
        <taxon>Bacillati</taxon>
        <taxon>Actinomycetota</taxon>
        <taxon>Actinomycetes</taxon>
        <taxon>Micrococcales</taxon>
        <taxon>Micrococcaceae</taxon>
        <taxon>Arthrobacter</taxon>
    </lineage>
</organism>
<dbReference type="Proteomes" id="UP000295411">
    <property type="component" value="Unassembled WGS sequence"/>
</dbReference>
<dbReference type="RefSeq" id="WP_133402607.1">
    <property type="nucleotide sequence ID" value="NZ_SMTK01000001.1"/>
</dbReference>
<protein>
    <recommendedName>
        <fullName evidence="4">Protein activator of alkane oxidation PraB</fullName>
    </recommendedName>
</protein>
<feature type="chain" id="PRO_5020618155" description="Protein activator of alkane oxidation PraB" evidence="1">
    <location>
        <begin position="29"/>
        <end position="142"/>
    </location>
</feature>
<keyword evidence="3" id="KW-1185">Reference proteome</keyword>
<keyword evidence="1" id="KW-0732">Signal</keyword>